<accession>A0A0J8UGD6</accession>
<proteinExistence type="predicted"/>
<protein>
    <submittedName>
        <fullName evidence="1">Uncharacterized protein</fullName>
    </submittedName>
</protein>
<dbReference type="Proteomes" id="UP000054563">
    <property type="component" value="Unassembled WGS sequence"/>
</dbReference>
<organism evidence="1 2">
    <name type="scientific">Coccidioides immitis H538.4</name>
    <dbReference type="NCBI Taxonomy" id="396776"/>
    <lineage>
        <taxon>Eukaryota</taxon>
        <taxon>Fungi</taxon>
        <taxon>Dikarya</taxon>
        <taxon>Ascomycota</taxon>
        <taxon>Pezizomycotina</taxon>
        <taxon>Eurotiomycetes</taxon>
        <taxon>Eurotiomycetidae</taxon>
        <taxon>Onygenales</taxon>
        <taxon>Onygenaceae</taxon>
        <taxon>Coccidioides</taxon>
    </lineage>
</organism>
<evidence type="ECO:0000313" key="2">
    <source>
        <dbReference type="Proteomes" id="UP000054563"/>
    </source>
</evidence>
<reference evidence="2" key="1">
    <citation type="journal article" date="2010" name="Genome Res.">
        <title>Population genomic sequencing of Coccidioides fungi reveals recent hybridization and transposon control.</title>
        <authorList>
            <person name="Neafsey D.E."/>
            <person name="Barker B.M."/>
            <person name="Sharpton T.J."/>
            <person name="Stajich J.E."/>
            <person name="Park D.J."/>
            <person name="Whiston E."/>
            <person name="Hung C.-Y."/>
            <person name="McMahan C."/>
            <person name="White J."/>
            <person name="Sykes S."/>
            <person name="Heiman D."/>
            <person name="Young S."/>
            <person name="Zeng Q."/>
            <person name="Abouelleil A."/>
            <person name="Aftuck L."/>
            <person name="Bessette D."/>
            <person name="Brown A."/>
            <person name="FitzGerald M."/>
            <person name="Lui A."/>
            <person name="Macdonald J.P."/>
            <person name="Priest M."/>
            <person name="Orbach M.J."/>
            <person name="Galgiani J.N."/>
            <person name="Kirkland T.N."/>
            <person name="Cole G.T."/>
            <person name="Birren B.W."/>
            <person name="Henn M.R."/>
            <person name="Taylor J.W."/>
            <person name="Rounsley S.D."/>
        </authorList>
    </citation>
    <scope>NUCLEOTIDE SEQUENCE [LARGE SCALE GENOMIC DNA]</scope>
    <source>
        <strain evidence="2">H538.4</strain>
    </source>
</reference>
<gene>
    <name evidence="1" type="ORF">CIHG_04252</name>
</gene>
<dbReference type="VEuPathDB" id="FungiDB:CIHG_04252"/>
<name>A0A0J8UGD6_COCIT</name>
<dbReference type="EMBL" id="DS016992">
    <property type="protein sequence ID" value="KMU86463.1"/>
    <property type="molecule type" value="Genomic_DNA"/>
</dbReference>
<dbReference type="AlphaFoldDB" id="A0A0J8UGD6"/>
<evidence type="ECO:0000313" key="1">
    <source>
        <dbReference type="EMBL" id="KMU86463.1"/>
    </source>
</evidence>
<sequence>MSCTTFKAKVRRKRPGCVSPKGHCGRRAREAYMNQPGDVCPFGGASMRNSWIQSVPAPYKDQDRRTRKMHGISQSTVWNMHPPEESAVSSGEAILIINIKSRAPPPTTHFKECSLSSWRSIKCEAAPSSERLAGVINMANQLAVLQLMMKRLGSSGIGLSQFSTVWQRATTLRRLKEQKGKAPVPQTMNPSHASIVILVSEHPNAMVRVAPIPHMPQGANVTHINSLDIIILQGGAGLEHNFDWS</sequence>